<sequence length="148" mass="16694">MLPKLHDSIPDNSSFANDLPAVRLIKLLSKESLSSRLAIQITTDQFIIFLDYEVISETSSIDEALCIVISLYVIFELQFEDQEGGDMITTKSTNSKTLTATVESLTQVEDSQTDDLSVVIQAQLNFSFIFRFTQTMILYDEPKKRAKS</sequence>
<comment type="caution">
    <text evidence="2">The sequence shown here is derived from an EMBL/GenBank/DDBJ whole genome shotgun (WGS) entry which is preliminary data.</text>
</comment>
<reference evidence="2" key="1">
    <citation type="submission" date="2021-02" db="EMBL/GenBank/DDBJ databases">
        <authorList>
            <person name="Nowell W R."/>
        </authorList>
    </citation>
    <scope>NUCLEOTIDE SEQUENCE</scope>
</reference>
<evidence type="ECO:0000313" key="2">
    <source>
        <dbReference type="EMBL" id="CAF1600813.1"/>
    </source>
</evidence>
<keyword evidence="3" id="KW-1185">Reference proteome</keyword>
<dbReference type="AlphaFoldDB" id="A0A816ASK9"/>
<name>A0A816ASK9_9BILA</name>
<dbReference type="Proteomes" id="UP000663877">
    <property type="component" value="Unassembled WGS sequence"/>
</dbReference>
<evidence type="ECO:0000313" key="3">
    <source>
        <dbReference type="Proteomes" id="UP000663832"/>
    </source>
</evidence>
<organism evidence="2 3">
    <name type="scientific">Adineta steineri</name>
    <dbReference type="NCBI Taxonomy" id="433720"/>
    <lineage>
        <taxon>Eukaryota</taxon>
        <taxon>Metazoa</taxon>
        <taxon>Spiralia</taxon>
        <taxon>Gnathifera</taxon>
        <taxon>Rotifera</taxon>
        <taxon>Eurotatoria</taxon>
        <taxon>Bdelloidea</taxon>
        <taxon>Adinetida</taxon>
        <taxon>Adinetidae</taxon>
        <taxon>Adineta</taxon>
    </lineage>
</organism>
<proteinExistence type="predicted"/>
<gene>
    <name evidence="1" type="ORF">BJG266_LOCUS35619</name>
    <name evidence="2" type="ORF">QVE165_LOCUS52628</name>
</gene>
<dbReference type="EMBL" id="CAJNOM010001273">
    <property type="protein sequence ID" value="CAF1600813.1"/>
    <property type="molecule type" value="Genomic_DNA"/>
</dbReference>
<dbReference type="EMBL" id="CAJNOI010000929">
    <property type="protein sequence ID" value="CAF1363309.1"/>
    <property type="molecule type" value="Genomic_DNA"/>
</dbReference>
<protein>
    <submittedName>
        <fullName evidence="2">Uncharacterized protein</fullName>
    </submittedName>
</protein>
<evidence type="ECO:0000313" key="1">
    <source>
        <dbReference type="EMBL" id="CAF1363309.1"/>
    </source>
</evidence>
<dbReference type="Proteomes" id="UP000663832">
    <property type="component" value="Unassembled WGS sequence"/>
</dbReference>
<accession>A0A816ASK9</accession>